<feature type="transmembrane region" description="Helical" evidence="1">
    <location>
        <begin position="64"/>
        <end position="83"/>
    </location>
</feature>
<evidence type="ECO:0000313" key="5">
    <source>
        <dbReference type="Proteomes" id="UP000184069"/>
    </source>
</evidence>
<dbReference type="EMBL" id="FRBM01000001">
    <property type="protein sequence ID" value="SHK80047.1"/>
    <property type="molecule type" value="Genomic_DNA"/>
</dbReference>
<evidence type="ECO:0000313" key="4">
    <source>
        <dbReference type="Proteomes" id="UP000093508"/>
    </source>
</evidence>
<sequence length="131" mass="14840">MKKLIIHSIPIVISFIWLVVECNTISPITLKGPDFLKFYLILILGFYLFIFIVKLLGEKISQTTFYFLMGIGALGIIKWIRGITLGKPVGFLTMILIAELIIAFLLMSWVANDKPKQLKKANPKHNDSGFI</sequence>
<keyword evidence="4" id="KW-1185">Reference proteome</keyword>
<protein>
    <submittedName>
        <fullName evidence="3">Uncharacterized protein</fullName>
    </submittedName>
</protein>
<reference evidence="3 5" key="2">
    <citation type="submission" date="2016-11" db="EMBL/GenBank/DDBJ databases">
        <authorList>
            <person name="Jaros S."/>
            <person name="Januszkiewicz K."/>
            <person name="Wedrychowicz H."/>
        </authorList>
    </citation>
    <scope>NUCLEOTIDE SEQUENCE [LARGE SCALE GENOMIC DNA]</scope>
    <source>
        <strain evidence="3 5">DSM 27621</strain>
    </source>
</reference>
<dbReference type="STRING" id="1423959.SAMN05444407_101186"/>
<feature type="transmembrane region" description="Helical" evidence="1">
    <location>
        <begin position="38"/>
        <end position="57"/>
    </location>
</feature>
<evidence type="ECO:0000256" key="1">
    <source>
        <dbReference type="SAM" id="Phobius"/>
    </source>
</evidence>
<name>A0A1M6VES5_9FLAO</name>
<keyword evidence="1" id="KW-0812">Transmembrane</keyword>
<organism evidence="3 5">
    <name type="scientific">Chryseobacterium contaminans</name>
    <dbReference type="NCBI Taxonomy" id="1423959"/>
    <lineage>
        <taxon>Bacteria</taxon>
        <taxon>Pseudomonadati</taxon>
        <taxon>Bacteroidota</taxon>
        <taxon>Flavobacteriia</taxon>
        <taxon>Flavobacteriales</taxon>
        <taxon>Weeksellaceae</taxon>
        <taxon>Chryseobacterium group</taxon>
        <taxon>Chryseobacterium</taxon>
    </lineage>
</organism>
<dbReference type="Proteomes" id="UP000184069">
    <property type="component" value="Unassembled WGS sequence"/>
</dbReference>
<dbReference type="RefSeq" id="WP_066699878.1">
    <property type="nucleotide sequence ID" value="NZ_FRBM01000001.1"/>
</dbReference>
<accession>A0A1M6VES5</accession>
<dbReference type="Proteomes" id="UP000093508">
    <property type="component" value="Unassembled WGS sequence"/>
</dbReference>
<reference evidence="2 4" key="1">
    <citation type="submission" date="2016-07" db="EMBL/GenBank/DDBJ databases">
        <authorList>
            <person name="Jeong J.-J."/>
            <person name="Kim D.W."/>
            <person name="Sang M.K."/>
            <person name="Choi I.-G."/>
            <person name="Kim K.D."/>
        </authorList>
    </citation>
    <scope>NUCLEOTIDE SEQUENCE [LARGE SCALE GENOMIC DNA]</scope>
    <source>
        <strain evidence="2 4">C-26</strain>
    </source>
</reference>
<keyword evidence="1" id="KW-1133">Transmembrane helix</keyword>
<keyword evidence="1" id="KW-0472">Membrane</keyword>
<dbReference type="EMBL" id="MAYF01000345">
    <property type="protein sequence ID" value="OCA71106.1"/>
    <property type="molecule type" value="Genomic_DNA"/>
</dbReference>
<proteinExistence type="predicted"/>
<gene>
    <name evidence="2" type="ORF">BBH99_03470</name>
    <name evidence="3" type="ORF">SAMN05444407_101186</name>
</gene>
<feature type="transmembrane region" description="Helical" evidence="1">
    <location>
        <begin position="89"/>
        <end position="111"/>
    </location>
</feature>
<evidence type="ECO:0000313" key="2">
    <source>
        <dbReference type="EMBL" id="OCA71106.1"/>
    </source>
</evidence>
<dbReference type="AlphaFoldDB" id="A0A1M6VES5"/>
<evidence type="ECO:0000313" key="3">
    <source>
        <dbReference type="EMBL" id="SHK80047.1"/>
    </source>
</evidence>